<feature type="region of interest" description="Disordered" evidence="7">
    <location>
        <begin position="195"/>
        <end position="227"/>
    </location>
</feature>
<evidence type="ECO:0000256" key="4">
    <source>
        <dbReference type="ARBA" id="ARBA00023163"/>
    </source>
</evidence>
<keyword evidence="10" id="KW-1185">Reference proteome</keyword>
<dbReference type="PROSITE" id="PS51754">
    <property type="entry name" value="OVATE"/>
    <property type="match status" value="1"/>
</dbReference>
<gene>
    <name evidence="9" type="ORF">ZIOFF_051946</name>
</gene>
<dbReference type="PANTHER" id="PTHR33057:SF26">
    <property type="entry name" value="TRANSCRIPTION REPRESSOR OFP13"/>
    <property type="match status" value="1"/>
</dbReference>
<dbReference type="AlphaFoldDB" id="A0A8J5KSP7"/>
<dbReference type="InterPro" id="IPR006458">
    <property type="entry name" value="Ovate_C"/>
</dbReference>
<sequence>MGKKLGLGSLFFKLRDSPRPSARLSPPSPWHFCKHPKTTSFRDAGAGDGVFKTVNSVYIESNDSCFTSDHEWSFSTASSGSAVGESSETVVRRRRSDRLFFDRGGGTRSIMEEAKAEAEEPFEDSVALAVDSEDPYGDFRRSMEEMVSAHGLGRDWEQLEELLVWYLRLNTKETHRLIVGAFVDLLVAINASSSSISSSSSSSSSFKIEGITEEDTTNEPSSSSSYP</sequence>
<dbReference type="NCBIfam" id="TIGR01568">
    <property type="entry name" value="A_thal_3678"/>
    <property type="match status" value="1"/>
</dbReference>
<keyword evidence="4 6" id="KW-0804">Transcription</keyword>
<comment type="subcellular location">
    <subcellularLocation>
        <location evidence="1 6">Nucleus</location>
    </subcellularLocation>
</comment>
<feature type="compositionally biased region" description="Polar residues" evidence="7">
    <location>
        <begin position="218"/>
        <end position="227"/>
    </location>
</feature>
<organism evidence="9 10">
    <name type="scientific">Zingiber officinale</name>
    <name type="common">Ginger</name>
    <name type="synonym">Amomum zingiber</name>
    <dbReference type="NCBI Taxonomy" id="94328"/>
    <lineage>
        <taxon>Eukaryota</taxon>
        <taxon>Viridiplantae</taxon>
        <taxon>Streptophyta</taxon>
        <taxon>Embryophyta</taxon>
        <taxon>Tracheophyta</taxon>
        <taxon>Spermatophyta</taxon>
        <taxon>Magnoliopsida</taxon>
        <taxon>Liliopsida</taxon>
        <taxon>Zingiberales</taxon>
        <taxon>Zingiberaceae</taxon>
        <taxon>Zingiber</taxon>
    </lineage>
</organism>
<keyword evidence="3 6" id="KW-0805">Transcription regulation</keyword>
<dbReference type="Pfam" id="PF04844">
    <property type="entry name" value="Ovate"/>
    <property type="match status" value="1"/>
</dbReference>
<name>A0A8J5KSP7_ZINOF</name>
<evidence type="ECO:0000259" key="8">
    <source>
        <dbReference type="PROSITE" id="PS51754"/>
    </source>
</evidence>
<keyword evidence="5 6" id="KW-0539">Nucleus</keyword>
<evidence type="ECO:0000256" key="7">
    <source>
        <dbReference type="SAM" id="MobiDB-lite"/>
    </source>
</evidence>
<evidence type="ECO:0000256" key="1">
    <source>
        <dbReference type="ARBA" id="ARBA00004123"/>
    </source>
</evidence>
<dbReference type="OrthoDB" id="689823at2759"/>
<dbReference type="PANTHER" id="PTHR33057">
    <property type="entry name" value="TRANSCRIPTION REPRESSOR OFP7-RELATED"/>
    <property type="match status" value="1"/>
</dbReference>
<accession>A0A8J5KSP7</accession>
<dbReference type="Proteomes" id="UP000734854">
    <property type="component" value="Unassembled WGS sequence"/>
</dbReference>
<dbReference type="GO" id="GO:0005634">
    <property type="term" value="C:nucleus"/>
    <property type="evidence" value="ECO:0007669"/>
    <property type="project" value="UniProtKB-SubCell"/>
</dbReference>
<evidence type="ECO:0000256" key="6">
    <source>
        <dbReference type="RuleBase" id="RU367028"/>
    </source>
</evidence>
<feature type="domain" description="OVATE" evidence="8">
    <location>
        <begin position="128"/>
        <end position="188"/>
    </location>
</feature>
<dbReference type="GO" id="GO:0045892">
    <property type="term" value="P:negative regulation of DNA-templated transcription"/>
    <property type="evidence" value="ECO:0007669"/>
    <property type="project" value="UniProtKB-UniRule"/>
</dbReference>
<comment type="function">
    <text evidence="6">Transcriptional repressor that regulates multiple aspects of plant growth and development.</text>
</comment>
<evidence type="ECO:0000256" key="2">
    <source>
        <dbReference type="ARBA" id="ARBA00022491"/>
    </source>
</evidence>
<evidence type="ECO:0000313" key="10">
    <source>
        <dbReference type="Proteomes" id="UP000734854"/>
    </source>
</evidence>
<protein>
    <recommendedName>
        <fullName evidence="6">Transcription repressor</fullName>
    </recommendedName>
    <alternativeName>
        <fullName evidence="6">Ovate family protein</fullName>
    </alternativeName>
</protein>
<dbReference type="EMBL" id="JACMSC010000014">
    <property type="protein sequence ID" value="KAG6490637.1"/>
    <property type="molecule type" value="Genomic_DNA"/>
</dbReference>
<evidence type="ECO:0000256" key="3">
    <source>
        <dbReference type="ARBA" id="ARBA00023015"/>
    </source>
</evidence>
<evidence type="ECO:0000256" key="5">
    <source>
        <dbReference type="ARBA" id="ARBA00023242"/>
    </source>
</evidence>
<keyword evidence="2 6" id="KW-0678">Repressor</keyword>
<reference evidence="9 10" key="1">
    <citation type="submission" date="2020-08" db="EMBL/GenBank/DDBJ databases">
        <title>Plant Genome Project.</title>
        <authorList>
            <person name="Zhang R.-G."/>
        </authorList>
    </citation>
    <scope>NUCLEOTIDE SEQUENCE [LARGE SCALE GENOMIC DNA]</scope>
    <source>
        <tissue evidence="9">Rhizome</tissue>
    </source>
</reference>
<evidence type="ECO:0000313" key="9">
    <source>
        <dbReference type="EMBL" id="KAG6490637.1"/>
    </source>
</evidence>
<dbReference type="InterPro" id="IPR038933">
    <property type="entry name" value="Ovate"/>
</dbReference>
<feature type="compositionally biased region" description="Low complexity" evidence="7">
    <location>
        <begin position="195"/>
        <end position="205"/>
    </location>
</feature>
<proteinExistence type="predicted"/>
<comment type="caution">
    <text evidence="9">The sequence shown here is derived from an EMBL/GenBank/DDBJ whole genome shotgun (WGS) entry which is preliminary data.</text>
</comment>